<dbReference type="GO" id="GO:0005524">
    <property type="term" value="F:ATP binding"/>
    <property type="evidence" value="ECO:0007669"/>
    <property type="project" value="UniProtKB-UniRule"/>
</dbReference>
<dbReference type="CDD" id="cd00769">
    <property type="entry name" value="PheRS_beta_core"/>
    <property type="match status" value="1"/>
</dbReference>
<keyword evidence="5 16" id="KW-0820">tRNA-binding</keyword>
<dbReference type="SUPFAM" id="SSF54991">
    <property type="entry name" value="Anticodon-binding domain of PheRS"/>
    <property type="match status" value="1"/>
</dbReference>
<comment type="similarity">
    <text evidence="2 15">Belongs to the phenylalanyl-tRNA synthetase beta subunit family. Type 1 subfamily.</text>
</comment>
<evidence type="ECO:0000259" key="17">
    <source>
        <dbReference type="PROSITE" id="PS50886"/>
    </source>
</evidence>
<feature type="binding site" evidence="15">
    <location>
        <position position="462"/>
    </location>
    <ligand>
        <name>Mg(2+)</name>
        <dbReference type="ChEBI" id="CHEBI:18420"/>
        <note>shared with alpha subunit</note>
    </ligand>
</feature>
<dbReference type="GO" id="GO:0000287">
    <property type="term" value="F:magnesium ion binding"/>
    <property type="evidence" value="ECO:0007669"/>
    <property type="project" value="UniProtKB-UniRule"/>
</dbReference>
<dbReference type="InterPro" id="IPR045864">
    <property type="entry name" value="aa-tRNA-synth_II/BPL/LPL"/>
</dbReference>
<evidence type="ECO:0000256" key="14">
    <source>
        <dbReference type="ARBA" id="ARBA00049255"/>
    </source>
</evidence>
<dbReference type="InterPro" id="IPR041616">
    <property type="entry name" value="PheRS_beta_core"/>
</dbReference>
<dbReference type="GO" id="GO:0016740">
    <property type="term" value="F:transferase activity"/>
    <property type="evidence" value="ECO:0007669"/>
    <property type="project" value="UniProtKB-ARBA"/>
</dbReference>
<protein>
    <recommendedName>
        <fullName evidence="15">Phenylalanine--tRNA ligase beta subunit</fullName>
        <ecNumber evidence="15">6.1.1.20</ecNumber>
    </recommendedName>
    <alternativeName>
        <fullName evidence="15">Phenylalanyl-tRNA synthetase beta subunit</fullName>
        <shortName evidence="15">PheRS</shortName>
    </alternativeName>
</protein>
<dbReference type="Pfam" id="PF01588">
    <property type="entry name" value="tRNA_bind"/>
    <property type="match status" value="1"/>
</dbReference>
<evidence type="ECO:0000256" key="9">
    <source>
        <dbReference type="ARBA" id="ARBA00022840"/>
    </source>
</evidence>
<keyword evidence="9 15" id="KW-0067">ATP-binding</keyword>
<dbReference type="EC" id="6.1.1.20" evidence="15"/>
<keyword evidence="7 15" id="KW-0479">Metal-binding</keyword>
<dbReference type="InterPro" id="IPR033714">
    <property type="entry name" value="tRNA_bind_bactPheRS"/>
</dbReference>
<evidence type="ECO:0000256" key="16">
    <source>
        <dbReference type="PROSITE-ProRule" id="PRU00209"/>
    </source>
</evidence>
<sequence>MKLPLNWLKEYVPELEVSPEAYMERMALSGTEVEGYERLGEEIDKVVVGKILKIEKHPDADRLVVCQVDAGTDIQIVTGAPNVFEGAMVPVALDGSRLPGGVKIKKGKLRGVVSEGMMCSGRELGVTDDDYPGADVDGILILKEEDELTPGTDMKEVLGLTDTVFEAEILANRPDCLSVMGMARETAAVFDLDFEIPAIEYEESRNPMQWAVSVEVEDKDLCPRYMARVVKNVRIGPSPAWMRRYLQAAGVRSINNAVDITNFVMLETGQPLHAFDMRNIRENRIVVRRAKAGENLVTLDGKDRELDESMLVIADGVGPVGLAGIMGGENSEIKEDTVDILIESAKFDGTNIRLTSRKLGLATEASARYEKGVDILTTQMALERAAQLMQQLCGAEVLKGRVDILSAPMGERTIRVPVKRINDLGGVKIDGREMADILDRLFMLANLEGDELTVMVPSFRGDIKGPADIAEEVLRLYGYDKIPYTLPKGGGHAGGLTPFQRDVERVRDTLVGLGFYETYHYSFMSESDLAALRLPENDELRKAVTILNPLSADMGMMRTTMVPAMLDALIGNVNKKREKAALFELGRVYLPGDGELPEEPATLCLGAYGRDMDFYGFKGRIEALFAAFGVPAVFEKTTRTYLHPGRAAEIRVNGETVGVMGEVHPLTLAAYGAEGRVHVAELDLTRILSRRVPAHYTAVSRHPAVKRDLALVVKEEVTVGAMTAVIEKAGGRLLSDVQLFDIYRSPELGEGMKSVAFALTFQSLTRTLQDEEVDEAVRKILDRLEKDAGAVLRS</sequence>
<evidence type="ECO:0000256" key="1">
    <source>
        <dbReference type="ARBA" id="ARBA00004496"/>
    </source>
</evidence>
<evidence type="ECO:0000256" key="10">
    <source>
        <dbReference type="ARBA" id="ARBA00022842"/>
    </source>
</evidence>
<evidence type="ECO:0000259" key="18">
    <source>
        <dbReference type="PROSITE" id="PS51447"/>
    </source>
</evidence>
<evidence type="ECO:0000256" key="12">
    <source>
        <dbReference type="ARBA" id="ARBA00022917"/>
    </source>
</evidence>
<evidence type="ECO:0000256" key="8">
    <source>
        <dbReference type="ARBA" id="ARBA00022741"/>
    </source>
</evidence>
<dbReference type="RefSeq" id="WP_249314612.1">
    <property type="nucleotide sequence ID" value="NZ_JACRSR010000001.1"/>
</dbReference>
<dbReference type="InterPro" id="IPR020825">
    <property type="entry name" value="Phe-tRNA_synthase-like_B3/B4"/>
</dbReference>
<dbReference type="InterPro" id="IPR002547">
    <property type="entry name" value="tRNA-bd_dom"/>
</dbReference>
<dbReference type="GO" id="GO:0009328">
    <property type="term" value="C:phenylalanine-tRNA ligase complex"/>
    <property type="evidence" value="ECO:0007669"/>
    <property type="project" value="TreeGrafter"/>
</dbReference>
<evidence type="ECO:0000256" key="11">
    <source>
        <dbReference type="ARBA" id="ARBA00022884"/>
    </source>
</evidence>
<dbReference type="FunFam" id="3.30.70.380:FF:000001">
    <property type="entry name" value="Phenylalanine--tRNA ligase beta subunit"/>
    <property type="match status" value="1"/>
</dbReference>
<dbReference type="InterPro" id="IPR005146">
    <property type="entry name" value="B3/B4_tRNA-bd"/>
</dbReference>
<dbReference type="SMART" id="SM00873">
    <property type="entry name" value="B3_4"/>
    <property type="match status" value="1"/>
</dbReference>
<gene>
    <name evidence="15" type="primary">pheT</name>
    <name evidence="20" type="ORF">H8696_02110</name>
</gene>
<dbReference type="InterPro" id="IPR012340">
    <property type="entry name" value="NA-bd_OB-fold"/>
</dbReference>
<dbReference type="Gene3D" id="3.30.930.10">
    <property type="entry name" value="Bira Bifunctional Protein, Domain 2"/>
    <property type="match status" value="1"/>
</dbReference>
<dbReference type="SMART" id="SM00896">
    <property type="entry name" value="FDX-ACB"/>
    <property type="match status" value="1"/>
</dbReference>
<keyword evidence="10 15" id="KW-0460">Magnesium</keyword>
<dbReference type="SUPFAM" id="SSF56037">
    <property type="entry name" value="PheT/TilS domain"/>
    <property type="match status" value="1"/>
</dbReference>
<evidence type="ECO:0000256" key="6">
    <source>
        <dbReference type="ARBA" id="ARBA00022598"/>
    </source>
</evidence>
<feature type="domain" description="FDX-ACB" evidence="18">
    <location>
        <begin position="700"/>
        <end position="793"/>
    </location>
</feature>
<dbReference type="GO" id="GO:0000049">
    <property type="term" value="F:tRNA binding"/>
    <property type="evidence" value="ECO:0007669"/>
    <property type="project" value="UniProtKB-UniRule"/>
</dbReference>
<keyword evidence="4 15" id="KW-0963">Cytoplasm</keyword>
<evidence type="ECO:0000256" key="13">
    <source>
        <dbReference type="ARBA" id="ARBA00023146"/>
    </source>
</evidence>
<dbReference type="GO" id="GO:0004826">
    <property type="term" value="F:phenylalanine-tRNA ligase activity"/>
    <property type="evidence" value="ECO:0007669"/>
    <property type="project" value="UniProtKB-UniRule"/>
</dbReference>
<dbReference type="GO" id="GO:0140096">
    <property type="term" value="F:catalytic activity, acting on a protein"/>
    <property type="evidence" value="ECO:0007669"/>
    <property type="project" value="UniProtKB-ARBA"/>
</dbReference>
<evidence type="ECO:0000313" key="21">
    <source>
        <dbReference type="Proteomes" id="UP000623172"/>
    </source>
</evidence>
<keyword evidence="13 15" id="KW-0030">Aminoacyl-tRNA synthetase</keyword>
<organism evidence="20 21">
    <name type="scientific">Gehongia tenuis</name>
    <dbReference type="NCBI Taxonomy" id="2763655"/>
    <lineage>
        <taxon>Bacteria</taxon>
        <taxon>Bacillati</taxon>
        <taxon>Bacillota</taxon>
        <taxon>Clostridia</taxon>
        <taxon>Christensenellales</taxon>
        <taxon>Christensenellaceae</taxon>
        <taxon>Gehongia</taxon>
    </lineage>
</organism>
<dbReference type="Gene3D" id="2.40.50.140">
    <property type="entry name" value="Nucleic acid-binding proteins"/>
    <property type="match status" value="1"/>
</dbReference>
<dbReference type="SUPFAM" id="SSF55681">
    <property type="entry name" value="Class II aaRS and biotin synthetases"/>
    <property type="match status" value="1"/>
</dbReference>
<name>A0A926HK65_9FIRM</name>
<dbReference type="Proteomes" id="UP000623172">
    <property type="component" value="Unassembled WGS sequence"/>
</dbReference>
<evidence type="ECO:0000256" key="5">
    <source>
        <dbReference type="ARBA" id="ARBA00022555"/>
    </source>
</evidence>
<evidence type="ECO:0000256" key="7">
    <source>
        <dbReference type="ARBA" id="ARBA00022723"/>
    </source>
</evidence>
<dbReference type="PANTHER" id="PTHR10947">
    <property type="entry name" value="PHENYLALANYL-TRNA SYNTHETASE BETA CHAIN AND LEUCINE-RICH REPEAT-CONTAINING PROTEIN 47"/>
    <property type="match status" value="1"/>
</dbReference>
<dbReference type="FunFam" id="2.40.50.140:FF:000045">
    <property type="entry name" value="Phenylalanine--tRNA ligase beta subunit"/>
    <property type="match status" value="1"/>
</dbReference>
<dbReference type="EMBL" id="JACRSR010000001">
    <property type="protein sequence ID" value="MBC8530642.1"/>
    <property type="molecule type" value="Genomic_DNA"/>
</dbReference>
<dbReference type="InterPro" id="IPR004532">
    <property type="entry name" value="Phe-tRNA-ligase_IIc_bsu_bact"/>
</dbReference>
<evidence type="ECO:0000256" key="15">
    <source>
        <dbReference type="HAMAP-Rule" id="MF_00283"/>
    </source>
</evidence>
<dbReference type="FunFam" id="3.50.40.10:FF:000001">
    <property type="entry name" value="Phenylalanine--tRNA ligase beta subunit"/>
    <property type="match status" value="1"/>
</dbReference>
<dbReference type="NCBIfam" id="TIGR00472">
    <property type="entry name" value="pheT_bact"/>
    <property type="match status" value="1"/>
</dbReference>
<dbReference type="Pfam" id="PF03483">
    <property type="entry name" value="B3_4"/>
    <property type="match status" value="1"/>
</dbReference>
<keyword evidence="8 15" id="KW-0547">Nucleotide-binding</keyword>
<comment type="cofactor">
    <cofactor evidence="15">
        <name>Mg(2+)</name>
        <dbReference type="ChEBI" id="CHEBI:18420"/>
    </cofactor>
    <text evidence="15">Binds 2 magnesium ions per tetramer.</text>
</comment>
<evidence type="ECO:0000313" key="20">
    <source>
        <dbReference type="EMBL" id="MBC8530642.1"/>
    </source>
</evidence>
<evidence type="ECO:0000256" key="3">
    <source>
        <dbReference type="ARBA" id="ARBA00011209"/>
    </source>
</evidence>
<dbReference type="Gene3D" id="3.30.70.380">
    <property type="entry name" value="Ferrodoxin-fold anticodon-binding domain"/>
    <property type="match status" value="1"/>
</dbReference>
<dbReference type="PROSITE" id="PS51483">
    <property type="entry name" value="B5"/>
    <property type="match status" value="1"/>
</dbReference>
<feature type="binding site" evidence="15">
    <location>
        <position position="472"/>
    </location>
    <ligand>
        <name>Mg(2+)</name>
        <dbReference type="ChEBI" id="CHEBI:18420"/>
        <note>shared with alpha subunit</note>
    </ligand>
</feature>
<dbReference type="InterPro" id="IPR036690">
    <property type="entry name" value="Fdx_antiC-bd_sf"/>
</dbReference>
<dbReference type="InterPro" id="IPR009061">
    <property type="entry name" value="DNA-bd_dom_put_sf"/>
</dbReference>
<dbReference type="HAMAP" id="MF_00283">
    <property type="entry name" value="Phe_tRNA_synth_beta1"/>
    <property type="match status" value="1"/>
</dbReference>
<dbReference type="Gene3D" id="3.50.40.10">
    <property type="entry name" value="Phenylalanyl-trna Synthetase, Chain B, domain 3"/>
    <property type="match status" value="1"/>
</dbReference>
<evidence type="ECO:0000256" key="4">
    <source>
        <dbReference type="ARBA" id="ARBA00022490"/>
    </source>
</evidence>
<feature type="domain" description="B5" evidence="19">
    <location>
        <begin position="409"/>
        <end position="484"/>
    </location>
</feature>
<dbReference type="SUPFAM" id="SSF46955">
    <property type="entry name" value="Putative DNA-binding domain"/>
    <property type="match status" value="1"/>
</dbReference>
<evidence type="ECO:0000256" key="2">
    <source>
        <dbReference type="ARBA" id="ARBA00008653"/>
    </source>
</evidence>
<feature type="domain" description="TRNA-binding" evidence="17">
    <location>
        <begin position="40"/>
        <end position="155"/>
    </location>
</feature>
<feature type="binding site" evidence="15">
    <location>
        <position position="471"/>
    </location>
    <ligand>
        <name>Mg(2+)</name>
        <dbReference type="ChEBI" id="CHEBI:18420"/>
        <note>shared with alpha subunit</note>
    </ligand>
</feature>
<dbReference type="Pfam" id="PF03147">
    <property type="entry name" value="FDX-ACB"/>
    <property type="match status" value="1"/>
</dbReference>
<accession>A0A926HK65</accession>
<dbReference type="Gene3D" id="3.30.56.10">
    <property type="match status" value="2"/>
</dbReference>
<dbReference type="PROSITE" id="PS51447">
    <property type="entry name" value="FDX_ACB"/>
    <property type="match status" value="1"/>
</dbReference>
<dbReference type="PROSITE" id="PS50886">
    <property type="entry name" value="TRBD"/>
    <property type="match status" value="1"/>
</dbReference>
<keyword evidence="21" id="KW-1185">Reference proteome</keyword>
<dbReference type="Pfam" id="PF17759">
    <property type="entry name" value="tRNA_synthFbeta"/>
    <property type="match status" value="1"/>
</dbReference>
<dbReference type="InterPro" id="IPR005121">
    <property type="entry name" value="Fdx_antiC-bd"/>
</dbReference>
<keyword evidence="6 15" id="KW-0436">Ligase</keyword>
<dbReference type="SUPFAM" id="SSF50249">
    <property type="entry name" value="Nucleic acid-binding proteins"/>
    <property type="match status" value="1"/>
</dbReference>
<keyword evidence="11 16" id="KW-0694">RNA-binding</keyword>
<reference evidence="20" key="1">
    <citation type="submission" date="2020-08" db="EMBL/GenBank/DDBJ databases">
        <title>Genome public.</title>
        <authorList>
            <person name="Liu C."/>
            <person name="Sun Q."/>
        </authorList>
    </citation>
    <scope>NUCLEOTIDE SEQUENCE</scope>
    <source>
        <strain evidence="20">NSJ-53</strain>
    </source>
</reference>
<dbReference type="GO" id="GO:0006432">
    <property type="term" value="P:phenylalanyl-tRNA aminoacylation"/>
    <property type="evidence" value="ECO:0007669"/>
    <property type="project" value="UniProtKB-UniRule"/>
</dbReference>
<proteinExistence type="inferred from homology"/>
<dbReference type="InterPro" id="IPR045060">
    <property type="entry name" value="Phe-tRNA-ligase_IIc_bsu"/>
</dbReference>
<dbReference type="Pfam" id="PF03484">
    <property type="entry name" value="B5"/>
    <property type="match status" value="1"/>
</dbReference>
<evidence type="ECO:0000259" key="19">
    <source>
        <dbReference type="PROSITE" id="PS51483"/>
    </source>
</evidence>
<dbReference type="NCBIfam" id="NF045760">
    <property type="entry name" value="YtpR"/>
    <property type="match status" value="1"/>
</dbReference>
<feature type="binding site" evidence="15">
    <location>
        <position position="468"/>
    </location>
    <ligand>
        <name>Mg(2+)</name>
        <dbReference type="ChEBI" id="CHEBI:18420"/>
        <note>shared with alpha subunit</note>
    </ligand>
</feature>
<dbReference type="SMART" id="SM00874">
    <property type="entry name" value="B5"/>
    <property type="match status" value="1"/>
</dbReference>
<dbReference type="InterPro" id="IPR005147">
    <property type="entry name" value="tRNA_synthase_B5-dom"/>
</dbReference>
<dbReference type="PANTHER" id="PTHR10947:SF0">
    <property type="entry name" value="PHENYLALANINE--TRNA LIGASE BETA SUBUNIT"/>
    <property type="match status" value="1"/>
</dbReference>
<comment type="subunit">
    <text evidence="3 15">Tetramer of two alpha and two beta subunits.</text>
</comment>
<comment type="subcellular location">
    <subcellularLocation>
        <location evidence="1 15">Cytoplasm</location>
    </subcellularLocation>
</comment>
<keyword evidence="12 15" id="KW-0648">Protein biosynthesis</keyword>
<comment type="catalytic activity">
    <reaction evidence="14 15">
        <text>tRNA(Phe) + L-phenylalanine + ATP = L-phenylalanyl-tRNA(Phe) + AMP + diphosphate + H(+)</text>
        <dbReference type="Rhea" id="RHEA:19413"/>
        <dbReference type="Rhea" id="RHEA-COMP:9668"/>
        <dbReference type="Rhea" id="RHEA-COMP:9699"/>
        <dbReference type="ChEBI" id="CHEBI:15378"/>
        <dbReference type="ChEBI" id="CHEBI:30616"/>
        <dbReference type="ChEBI" id="CHEBI:33019"/>
        <dbReference type="ChEBI" id="CHEBI:58095"/>
        <dbReference type="ChEBI" id="CHEBI:78442"/>
        <dbReference type="ChEBI" id="CHEBI:78531"/>
        <dbReference type="ChEBI" id="CHEBI:456215"/>
        <dbReference type="EC" id="6.1.1.20"/>
    </reaction>
</comment>
<dbReference type="AlphaFoldDB" id="A0A926HK65"/>
<dbReference type="CDD" id="cd02796">
    <property type="entry name" value="tRNA_bind_bactPheRS"/>
    <property type="match status" value="1"/>
</dbReference>
<comment type="caution">
    <text evidence="20">The sequence shown here is derived from an EMBL/GenBank/DDBJ whole genome shotgun (WGS) entry which is preliminary data.</text>
</comment>